<dbReference type="Proteomes" id="UP000247409">
    <property type="component" value="Unassembled WGS sequence"/>
</dbReference>
<gene>
    <name evidence="1" type="ORF">BWQ96_04722</name>
</gene>
<keyword evidence="2" id="KW-1185">Reference proteome</keyword>
<comment type="caution">
    <text evidence="1">The sequence shown here is derived from an EMBL/GenBank/DDBJ whole genome shotgun (WGS) entry which is preliminary data.</text>
</comment>
<sequence length="115" mass="13001">MELANEKEEEGPWGTLVPIAQSALMTFRGAAYALKLGLLIMQELENEEREGDYSVKTIAPKIERLRLLRTGHISLFKHITGFYQTEFEALSSQVCPTIALQTRRGEQRLLPGRPT</sequence>
<organism evidence="1 2">
    <name type="scientific">Gracilariopsis chorda</name>
    <dbReference type="NCBI Taxonomy" id="448386"/>
    <lineage>
        <taxon>Eukaryota</taxon>
        <taxon>Rhodophyta</taxon>
        <taxon>Florideophyceae</taxon>
        <taxon>Rhodymeniophycidae</taxon>
        <taxon>Gracilariales</taxon>
        <taxon>Gracilariaceae</taxon>
        <taxon>Gracilariopsis</taxon>
    </lineage>
</organism>
<name>A0A2V3IWL0_9FLOR</name>
<dbReference type="EMBL" id="NBIV01000059">
    <property type="protein sequence ID" value="PXF45520.1"/>
    <property type="molecule type" value="Genomic_DNA"/>
</dbReference>
<evidence type="ECO:0000313" key="1">
    <source>
        <dbReference type="EMBL" id="PXF45520.1"/>
    </source>
</evidence>
<accession>A0A2V3IWL0</accession>
<protein>
    <submittedName>
        <fullName evidence="1">Uncharacterized protein</fullName>
    </submittedName>
</protein>
<proteinExistence type="predicted"/>
<dbReference type="AlphaFoldDB" id="A0A2V3IWL0"/>
<evidence type="ECO:0000313" key="2">
    <source>
        <dbReference type="Proteomes" id="UP000247409"/>
    </source>
</evidence>
<reference evidence="1 2" key="1">
    <citation type="journal article" date="2018" name="Mol. Biol. Evol.">
        <title>Analysis of the draft genome of the red seaweed Gracilariopsis chorda provides insights into genome size evolution in Rhodophyta.</title>
        <authorList>
            <person name="Lee J."/>
            <person name="Yang E.C."/>
            <person name="Graf L."/>
            <person name="Yang J.H."/>
            <person name="Qiu H."/>
            <person name="Zel Zion U."/>
            <person name="Chan C.X."/>
            <person name="Stephens T.G."/>
            <person name="Weber A.P.M."/>
            <person name="Boo G.H."/>
            <person name="Boo S.M."/>
            <person name="Kim K.M."/>
            <person name="Shin Y."/>
            <person name="Jung M."/>
            <person name="Lee S.J."/>
            <person name="Yim H.S."/>
            <person name="Lee J.H."/>
            <person name="Bhattacharya D."/>
            <person name="Yoon H.S."/>
        </authorList>
    </citation>
    <scope>NUCLEOTIDE SEQUENCE [LARGE SCALE GENOMIC DNA]</scope>
    <source>
        <strain evidence="1 2">SKKU-2015</strain>
        <tissue evidence="1">Whole body</tissue>
    </source>
</reference>